<organism evidence="1 2">
    <name type="scientific">Fonsecaea monophora</name>
    <dbReference type="NCBI Taxonomy" id="254056"/>
    <lineage>
        <taxon>Eukaryota</taxon>
        <taxon>Fungi</taxon>
        <taxon>Dikarya</taxon>
        <taxon>Ascomycota</taxon>
        <taxon>Pezizomycotina</taxon>
        <taxon>Eurotiomycetes</taxon>
        <taxon>Chaetothyriomycetidae</taxon>
        <taxon>Chaetothyriales</taxon>
        <taxon>Herpotrichiellaceae</taxon>
        <taxon>Fonsecaea</taxon>
    </lineage>
</organism>
<dbReference type="RefSeq" id="XP_022508230.1">
    <property type="nucleotide sequence ID" value="XM_022659453.1"/>
</dbReference>
<proteinExistence type="predicted"/>
<dbReference type="EMBL" id="LVKK01000095">
    <property type="protein sequence ID" value="OAG36278.1"/>
    <property type="molecule type" value="Genomic_DNA"/>
</dbReference>
<protein>
    <submittedName>
        <fullName evidence="1">Uncharacterized protein</fullName>
    </submittedName>
</protein>
<gene>
    <name evidence="1" type="ORF">AYO21_09520</name>
</gene>
<accession>A0A177EWF3</accession>
<sequence>MTARSNDDDFETMTVTVPGTREVDIDMQNYHDAAKAGEEDTRGKRWSFRSTSCRANDEDVHPFIFWLKAVFTSQDAGQKRHACTAHGTAVWEPPLVATSGIGEARSRLPEQVIVTDLVLIAAEALGGVVAIECVARLGLNSIIERQHIAEVLGELIISQWCRELRCRARRNLKFSA</sequence>
<dbReference type="AlphaFoldDB" id="A0A177EWF3"/>
<dbReference type="Proteomes" id="UP000077002">
    <property type="component" value="Unassembled WGS sequence"/>
</dbReference>
<name>A0A177EWF3_9EURO</name>
<keyword evidence="2" id="KW-1185">Reference proteome</keyword>
<dbReference type="GeneID" id="34604653"/>
<evidence type="ECO:0000313" key="1">
    <source>
        <dbReference type="EMBL" id="OAG36278.1"/>
    </source>
</evidence>
<evidence type="ECO:0000313" key="2">
    <source>
        <dbReference type="Proteomes" id="UP000077002"/>
    </source>
</evidence>
<comment type="caution">
    <text evidence="1">The sequence shown here is derived from an EMBL/GenBank/DDBJ whole genome shotgun (WGS) entry which is preliminary data.</text>
</comment>
<reference evidence="1 2" key="1">
    <citation type="submission" date="2016-03" db="EMBL/GenBank/DDBJ databases">
        <title>Draft genome sequence of the Fonsecaea monophora CBS 269.37.</title>
        <authorList>
            <person name="Bombassaro A."/>
            <person name="Vinicius W.A."/>
            <person name="De Hoog S."/>
            <person name="Sun J."/>
            <person name="Souza E.M."/>
            <person name="Raittz R.T."/>
            <person name="Costa F."/>
            <person name="Leao A.C."/>
            <person name="Tadra-Sfeir M.Z."/>
            <person name="Baura V."/>
            <person name="Balsanelli E."/>
            <person name="Pedrosa F.O."/>
            <person name="Moreno L.F."/>
            <person name="Steffens M.B."/>
            <person name="Xi L."/>
            <person name="Bocca A.L."/>
            <person name="Felipe M.S."/>
            <person name="Teixeira M."/>
            <person name="Telles Filho F.Q."/>
            <person name="Azevedo C.M."/>
            <person name="Gomes R."/>
            <person name="Vicente V.A."/>
        </authorList>
    </citation>
    <scope>NUCLEOTIDE SEQUENCE [LARGE SCALE GENOMIC DNA]</scope>
    <source>
        <strain evidence="1 2">CBS 269.37</strain>
    </source>
</reference>